<dbReference type="InterPro" id="IPR021795">
    <property type="entry name" value="DUF3363"/>
</dbReference>
<dbReference type="RefSeq" id="WP_381492554.1">
    <property type="nucleotide sequence ID" value="NZ_JBHTIK010000011.1"/>
</dbReference>
<dbReference type="Pfam" id="PF11843">
    <property type="entry name" value="DUF3363"/>
    <property type="match status" value="1"/>
</dbReference>
<feature type="compositionally biased region" description="Basic and acidic residues" evidence="1">
    <location>
        <begin position="1"/>
        <end position="10"/>
    </location>
</feature>
<dbReference type="NCBIfam" id="NF041267">
    <property type="entry name" value="relax_RlxS"/>
    <property type="match status" value="1"/>
</dbReference>
<dbReference type="EMBL" id="JBHTIK010000011">
    <property type="protein sequence ID" value="MFD0849669.1"/>
    <property type="molecule type" value="Genomic_DNA"/>
</dbReference>
<sequence>MTDDPFEPRPGRIGNRGRRPRPYARKVLAAAKLHGLKSGARNRRFDGSRIGRGAGIGRLLGTRAAMRRVIVKTHLVRLASRTLAAAHAHLRYIQRDGVTREGLPGTLYSAREEIVDGRAFVERCAGDRHQFRIIVSPEDGDLMPDLKPFIRRLMTQVETDLGTRLDWVAVDHFNTGQPHTHLLLRGVDDRGENLVIARDYVAHGFRARAAELLTLDLGPRTAIEIEQRLRRDIGQDRFTAIDRDLIRRMDEGRRLVAADSNPFRQSLIAGRLKHLSHLDLANDRGGGIWQLSAALEPTLRQMGERGDIIRTLQREMTRLRLEGREPDPVIADRVHGPSVPVEGRLLARGLADELRDRHYLIVDSIDGRVHYIEIGRGSETEPLPDEAIVRVARTVPQARPADRTITMIAAANQGRYSEALHILHDPSADPAYIAAHIRRLEALRRAGVGPERHADGNWTIPADFEKRTIEHAAHTARDRPVTIEVLSNVPLERLPWAEASTWLDHTLAEGPRPPIRDTGFGHDVLAALRVRGQWLIDQQLADAEGDRVRLRVSALARLQRREVERAGGELAEALDKSFVGAPVGKAVDGRLTGPIDLMSGRFALIETEREFSLVPWKRSLEHQIGKEIGGIVRDDGFSWRRGRARGLER</sequence>
<reference evidence="3" key="1">
    <citation type="journal article" date="2019" name="Int. J. Syst. Evol. Microbiol.">
        <title>The Global Catalogue of Microorganisms (GCM) 10K type strain sequencing project: providing services to taxonomists for standard genome sequencing and annotation.</title>
        <authorList>
            <consortium name="The Broad Institute Genomics Platform"/>
            <consortium name="The Broad Institute Genome Sequencing Center for Infectious Disease"/>
            <person name="Wu L."/>
            <person name="Ma J."/>
        </authorList>
    </citation>
    <scope>NUCLEOTIDE SEQUENCE [LARGE SCALE GENOMIC DNA]</scope>
    <source>
        <strain evidence="3">CCUG 52537</strain>
    </source>
</reference>
<evidence type="ECO:0000256" key="1">
    <source>
        <dbReference type="SAM" id="MobiDB-lite"/>
    </source>
</evidence>
<keyword evidence="3" id="KW-1185">Reference proteome</keyword>
<proteinExistence type="predicted"/>
<protein>
    <submittedName>
        <fullName evidence="2">Relaxase/mobilization nuclease RlxS</fullName>
    </submittedName>
</protein>
<accession>A0ABW3C719</accession>
<feature type="region of interest" description="Disordered" evidence="1">
    <location>
        <begin position="1"/>
        <end position="20"/>
    </location>
</feature>
<organism evidence="2 3">
    <name type="scientific">Sphingosinicella xenopeptidilytica</name>
    <dbReference type="NCBI Taxonomy" id="364098"/>
    <lineage>
        <taxon>Bacteria</taxon>
        <taxon>Pseudomonadati</taxon>
        <taxon>Pseudomonadota</taxon>
        <taxon>Alphaproteobacteria</taxon>
        <taxon>Sphingomonadales</taxon>
        <taxon>Sphingosinicellaceae</taxon>
        <taxon>Sphingosinicella</taxon>
    </lineage>
</organism>
<evidence type="ECO:0000313" key="2">
    <source>
        <dbReference type="EMBL" id="MFD0849669.1"/>
    </source>
</evidence>
<comment type="caution">
    <text evidence="2">The sequence shown here is derived from an EMBL/GenBank/DDBJ whole genome shotgun (WGS) entry which is preliminary data.</text>
</comment>
<gene>
    <name evidence="2" type="primary">rlxS</name>
    <name evidence="2" type="ORF">ACFQ00_15145</name>
</gene>
<name>A0ABW3C719_SPHXN</name>
<dbReference type="Proteomes" id="UP001597124">
    <property type="component" value="Unassembled WGS sequence"/>
</dbReference>
<evidence type="ECO:0000313" key="3">
    <source>
        <dbReference type="Proteomes" id="UP001597124"/>
    </source>
</evidence>